<keyword evidence="3" id="KW-1185">Reference proteome</keyword>
<sequence length="68" mass="7006">MATNSPGPMQWFNSRKNIAGMVLAVVIHLIIGLGPLCPVVAAAAWGLGALLTPNPALPVALATTQNFQ</sequence>
<dbReference type="STRING" id="1050174.CEPID_05885"/>
<dbReference type="AlphaFoldDB" id="A0A0G3GP89"/>
<dbReference type="KEGG" id="cei:CEPID_05885"/>
<name>A0A0G3GP89_9CORY</name>
<evidence type="ECO:0000313" key="2">
    <source>
        <dbReference type="EMBL" id="AKK03041.1"/>
    </source>
</evidence>
<keyword evidence="1" id="KW-0472">Membrane</keyword>
<dbReference type="EMBL" id="CP011541">
    <property type="protein sequence ID" value="AKK03041.1"/>
    <property type="molecule type" value="Genomic_DNA"/>
</dbReference>
<gene>
    <name evidence="2" type="ORF">CEPID_05885</name>
</gene>
<evidence type="ECO:0000313" key="3">
    <source>
        <dbReference type="Proteomes" id="UP000035368"/>
    </source>
</evidence>
<organism evidence="2 3">
    <name type="scientific">Corynebacterium epidermidicanis</name>
    <dbReference type="NCBI Taxonomy" id="1050174"/>
    <lineage>
        <taxon>Bacteria</taxon>
        <taxon>Bacillati</taxon>
        <taxon>Actinomycetota</taxon>
        <taxon>Actinomycetes</taxon>
        <taxon>Mycobacteriales</taxon>
        <taxon>Corynebacteriaceae</taxon>
        <taxon>Corynebacterium</taxon>
    </lineage>
</organism>
<keyword evidence="1" id="KW-1133">Transmembrane helix</keyword>
<evidence type="ECO:0000256" key="1">
    <source>
        <dbReference type="SAM" id="Phobius"/>
    </source>
</evidence>
<dbReference type="Proteomes" id="UP000035368">
    <property type="component" value="Chromosome"/>
</dbReference>
<accession>A0A0G3GP89</accession>
<feature type="transmembrane region" description="Helical" evidence="1">
    <location>
        <begin position="21"/>
        <end position="47"/>
    </location>
</feature>
<keyword evidence="1" id="KW-0812">Transmembrane</keyword>
<protein>
    <submittedName>
        <fullName evidence="2">Uncharacterized protein</fullName>
    </submittedName>
</protein>
<dbReference type="PATRIC" id="fig|1050174.4.peg.1189"/>
<dbReference type="RefSeq" id="WP_144413463.1">
    <property type="nucleotide sequence ID" value="NZ_CP011541.1"/>
</dbReference>
<reference evidence="2 3" key="1">
    <citation type="submission" date="2015-05" db="EMBL/GenBank/DDBJ databases">
        <title>Complete genome sequence of Corynebacterium epidermidicanis DSM 45586, isolated from the skin of a dog suffering from pruritus.</title>
        <authorList>
            <person name="Ruckert C."/>
            <person name="Albersmeier A."/>
            <person name="Winkler A."/>
            <person name="Tauch A."/>
        </authorList>
    </citation>
    <scope>NUCLEOTIDE SEQUENCE [LARGE SCALE GENOMIC DNA]</scope>
    <source>
        <strain evidence="2 3">DSM 45586</strain>
    </source>
</reference>
<proteinExistence type="predicted"/>